<keyword evidence="2" id="KW-0341">Growth regulation</keyword>
<dbReference type="GO" id="GO:0006351">
    <property type="term" value="P:DNA-templated transcription"/>
    <property type="evidence" value="ECO:0007669"/>
    <property type="project" value="InterPro"/>
</dbReference>
<evidence type="ECO:0000256" key="2">
    <source>
        <dbReference type="ARBA" id="ARBA00022604"/>
    </source>
</evidence>
<reference evidence="11" key="2">
    <citation type="submission" date="2013-12" db="EMBL/GenBank/DDBJ databases">
        <authorList>
            <person name="Yu Y."/>
            <person name="Lee S."/>
            <person name="de Baynast K."/>
            <person name="Wissotski M."/>
            <person name="Liu L."/>
            <person name="Talag J."/>
            <person name="Goicoechea J."/>
            <person name="Angelova A."/>
            <person name="Jetty R."/>
            <person name="Kudrna D."/>
            <person name="Golser W."/>
            <person name="Rivera L."/>
            <person name="Zhang J."/>
            <person name="Wing R."/>
        </authorList>
    </citation>
    <scope>NUCLEOTIDE SEQUENCE</scope>
</reference>
<reference evidence="10 11" key="1">
    <citation type="submission" date="2012-08" db="EMBL/GenBank/DDBJ databases">
        <title>Oryza genome evolution.</title>
        <authorList>
            <person name="Wing R.A."/>
        </authorList>
    </citation>
    <scope>NUCLEOTIDE SEQUENCE</scope>
</reference>
<comment type="function">
    <text evidence="7">Functions in brassinosteroid signaling. May function as transcriptional repressor.</text>
</comment>
<protein>
    <recommendedName>
        <fullName evidence="7">Protein BZR1 homolog</fullName>
    </recommendedName>
    <alternativeName>
        <fullName evidence="7">Protein BRASSINAZOLE-RESISTANT 1 homolog</fullName>
    </alternativeName>
</protein>
<dbReference type="Proteomes" id="UP000032180">
    <property type="component" value="Chromosome 2"/>
</dbReference>
<evidence type="ECO:0000256" key="4">
    <source>
        <dbReference type="ARBA" id="ARBA00023015"/>
    </source>
</evidence>
<evidence type="ECO:0000256" key="8">
    <source>
        <dbReference type="SAM" id="MobiDB-lite"/>
    </source>
</evidence>
<dbReference type="AlphaFoldDB" id="A0A0D9VE45"/>
<accession>A0A0D9VE45</accession>
<dbReference type="STRING" id="77586.A0A0D9VE45"/>
<comment type="subcellular location">
    <subcellularLocation>
        <location evidence="7">Nucleus</location>
    </subcellularLocation>
</comment>
<keyword evidence="11" id="KW-1185">Reference proteome</keyword>
<proteinExistence type="inferred from homology"/>
<dbReference type="PANTHER" id="PTHR31506">
    <property type="entry name" value="BES1/BZR1 HOMOLOG PROTEIN 3-RELATED"/>
    <property type="match status" value="1"/>
</dbReference>
<sequence length="303" mass="30529">MEGGAAGGGGGGEGMGNGGGGGRVRVPTWRERENNRRRERRRRAITANIYAGLRAYGNYTLPKHCDNNEVLRALCHEAGWTVQPDGTTYRTGFKPPAAELDQFGRSAPVSPCSSCQVSPRKGSSFLLNSGAAASSSSQIALGGFPGGGEGSSLIPWLKTLSASNGGGGGIAGGASSSSSKLPAYHYPYFGFGGGSISAPVPAATAAAAAGVGAGNDAAAWLAGFQINSAGPSRMGSPLQSGICSPVAVAGDVKMEDAAAAAAPAARIVSGMVNAWEGETIHEECEVSDDDDLELTLGTRADDH</sequence>
<dbReference type="Pfam" id="PF05687">
    <property type="entry name" value="BES1_N"/>
    <property type="match status" value="1"/>
</dbReference>
<name>A0A0D9VE45_9ORYZ</name>
<dbReference type="Gramene" id="LPERR02G08390.1">
    <property type="protein sequence ID" value="LPERR02G08390.1"/>
    <property type="gene ID" value="LPERR02G08390"/>
</dbReference>
<dbReference type="GO" id="GO:0003700">
    <property type="term" value="F:DNA-binding transcription factor activity"/>
    <property type="evidence" value="ECO:0007669"/>
    <property type="project" value="UniProtKB-UniRule"/>
</dbReference>
<dbReference type="GO" id="GO:0009742">
    <property type="term" value="P:brassinosteroid mediated signaling pathway"/>
    <property type="evidence" value="ECO:0007669"/>
    <property type="project" value="UniProtKB-UniRule"/>
</dbReference>
<organism evidence="10 11">
    <name type="scientific">Leersia perrieri</name>
    <dbReference type="NCBI Taxonomy" id="77586"/>
    <lineage>
        <taxon>Eukaryota</taxon>
        <taxon>Viridiplantae</taxon>
        <taxon>Streptophyta</taxon>
        <taxon>Embryophyta</taxon>
        <taxon>Tracheophyta</taxon>
        <taxon>Spermatophyta</taxon>
        <taxon>Magnoliopsida</taxon>
        <taxon>Liliopsida</taxon>
        <taxon>Poales</taxon>
        <taxon>Poaceae</taxon>
        <taxon>BOP clade</taxon>
        <taxon>Oryzoideae</taxon>
        <taxon>Oryzeae</taxon>
        <taxon>Oryzinae</taxon>
        <taxon>Leersia</taxon>
    </lineage>
</organism>
<dbReference type="InterPro" id="IPR008540">
    <property type="entry name" value="BES1_N"/>
</dbReference>
<feature type="domain" description="BES1/BZR1 plant transcription factor N-terminal" evidence="9">
    <location>
        <begin position="23"/>
        <end position="126"/>
    </location>
</feature>
<dbReference type="InterPro" id="IPR033264">
    <property type="entry name" value="BZR"/>
</dbReference>
<evidence type="ECO:0000313" key="11">
    <source>
        <dbReference type="Proteomes" id="UP000032180"/>
    </source>
</evidence>
<keyword evidence="4 7" id="KW-0805">Transcription regulation</keyword>
<evidence type="ECO:0000259" key="9">
    <source>
        <dbReference type="Pfam" id="PF05687"/>
    </source>
</evidence>
<reference evidence="10" key="3">
    <citation type="submission" date="2015-04" db="UniProtKB">
        <authorList>
            <consortium name="EnsemblPlants"/>
        </authorList>
    </citation>
    <scope>IDENTIFICATION</scope>
</reference>
<keyword evidence="3 7" id="KW-1070">Brassinosteroid signaling pathway</keyword>
<dbReference type="GO" id="GO:0005634">
    <property type="term" value="C:nucleus"/>
    <property type="evidence" value="ECO:0007669"/>
    <property type="project" value="UniProtKB-SubCell"/>
</dbReference>
<evidence type="ECO:0000256" key="5">
    <source>
        <dbReference type="ARBA" id="ARBA00023125"/>
    </source>
</evidence>
<dbReference type="EnsemblPlants" id="LPERR02G08390.1">
    <property type="protein sequence ID" value="LPERR02G08390.1"/>
    <property type="gene ID" value="LPERR02G08390"/>
</dbReference>
<evidence type="ECO:0000313" key="10">
    <source>
        <dbReference type="EnsemblPlants" id="LPERR02G08390.1"/>
    </source>
</evidence>
<feature type="compositionally biased region" description="Gly residues" evidence="8">
    <location>
        <begin position="1"/>
        <end position="23"/>
    </location>
</feature>
<dbReference type="GO" id="GO:0003677">
    <property type="term" value="F:DNA binding"/>
    <property type="evidence" value="ECO:0007669"/>
    <property type="project" value="UniProtKB-UniRule"/>
</dbReference>
<evidence type="ECO:0000256" key="6">
    <source>
        <dbReference type="ARBA" id="ARBA00023163"/>
    </source>
</evidence>
<feature type="region of interest" description="Disordered" evidence="8">
    <location>
        <begin position="1"/>
        <end position="40"/>
    </location>
</feature>
<dbReference type="eggNOG" id="ENOG502QQEG">
    <property type="taxonomic scope" value="Eukaryota"/>
</dbReference>
<evidence type="ECO:0000256" key="7">
    <source>
        <dbReference type="RuleBase" id="RU369040"/>
    </source>
</evidence>
<dbReference type="HOGENOM" id="CLU_036256_0_0_1"/>
<comment type="similarity">
    <text evidence="1 7">Belongs to the BZR/LAT61 family.</text>
</comment>
<dbReference type="PANTHER" id="PTHR31506:SF48">
    <property type="entry name" value="PROTEIN BZR1 HOMOLOG 4"/>
    <property type="match status" value="1"/>
</dbReference>
<evidence type="ECO:0000256" key="1">
    <source>
        <dbReference type="ARBA" id="ARBA00005909"/>
    </source>
</evidence>
<evidence type="ECO:0000256" key="3">
    <source>
        <dbReference type="ARBA" id="ARBA00022626"/>
    </source>
</evidence>
<keyword evidence="5 7" id="KW-0238">DNA-binding</keyword>
<keyword evidence="6 7" id="KW-0804">Transcription</keyword>